<evidence type="ECO:0000256" key="3">
    <source>
        <dbReference type="ARBA" id="ARBA00022723"/>
    </source>
</evidence>
<keyword evidence="4" id="KW-0408">Iron</keyword>
<protein>
    <submittedName>
        <fullName evidence="5">Sec-independent protein translocase TatC</fullName>
    </submittedName>
</protein>
<keyword evidence="2" id="KW-0349">Heme</keyword>
<dbReference type="SUPFAM" id="SSF46458">
    <property type="entry name" value="Globin-like"/>
    <property type="match status" value="1"/>
</dbReference>
<keyword evidence="6" id="KW-1185">Reference proteome</keyword>
<evidence type="ECO:0000313" key="5">
    <source>
        <dbReference type="EMBL" id="MVT09133.1"/>
    </source>
</evidence>
<keyword evidence="3" id="KW-0479">Metal-binding</keyword>
<dbReference type="RefSeq" id="WP_157306563.1">
    <property type="nucleotide sequence ID" value="NZ_WRXN01000005.1"/>
</dbReference>
<dbReference type="EMBL" id="WRXN01000005">
    <property type="protein sequence ID" value="MVT09133.1"/>
    <property type="molecule type" value="Genomic_DNA"/>
</dbReference>
<evidence type="ECO:0000256" key="4">
    <source>
        <dbReference type="ARBA" id="ARBA00023004"/>
    </source>
</evidence>
<evidence type="ECO:0000313" key="6">
    <source>
        <dbReference type="Proteomes" id="UP000461730"/>
    </source>
</evidence>
<sequence>MREDIRTEEDIKQLVHTFYDKVRADDRLSVIFNEVIKDNWDSHLQTMCDFWSTLLLYSGRYRNDPMSKHKVLPVDSAHFGKWIELFQETIDELFSGEAADAAKKRAANIARVMQTVIGVTK</sequence>
<dbReference type="Proteomes" id="UP000461730">
    <property type="component" value="Unassembled WGS sequence"/>
</dbReference>
<dbReference type="Pfam" id="PF01152">
    <property type="entry name" value="Bac_globin"/>
    <property type="match status" value="1"/>
</dbReference>
<dbReference type="Gene3D" id="1.10.490.10">
    <property type="entry name" value="Globins"/>
    <property type="match status" value="1"/>
</dbReference>
<evidence type="ECO:0000256" key="2">
    <source>
        <dbReference type="ARBA" id="ARBA00022617"/>
    </source>
</evidence>
<dbReference type="AlphaFoldDB" id="A0A7K1U447"/>
<reference evidence="5 6" key="1">
    <citation type="submission" date="2019-12" db="EMBL/GenBank/DDBJ databases">
        <title>Chitinophaga sp. strain ysch24 (GDMCC 1.1355), whole genome shotgun sequence.</title>
        <authorList>
            <person name="Zhang X."/>
        </authorList>
    </citation>
    <scope>NUCLEOTIDE SEQUENCE [LARGE SCALE GENOMIC DNA]</scope>
    <source>
        <strain evidence="6">ysch24</strain>
    </source>
</reference>
<dbReference type="GO" id="GO:0020037">
    <property type="term" value="F:heme binding"/>
    <property type="evidence" value="ECO:0007669"/>
    <property type="project" value="InterPro"/>
</dbReference>
<comment type="caution">
    <text evidence="5">The sequence shown here is derived from an EMBL/GenBank/DDBJ whole genome shotgun (WGS) entry which is preliminary data.</text>
</comment>
<organism evidence="5 6">
    <name type="scientific">Chitinophaga tropicalis</name>
    <dbReference type="NCBI Taxonomy" id="2683588"/>
    <lineage>
        <taxon>Bacteria</taxon>
        <taxon>Pseudomonadati</taxon>
        <taxon>Bacteroidota</taxon>
        <taxon>Chitinophagia</taxon>
        <taxon>Chitinophagales</taxon>
        <taxon>Chitinophagaceae</taxon>
        <taxon>Chitinophaga</taxon>
    </lineage>
</organism>
<dbReference type="InterPro" id="IPR009050">
    <property type="entry name" value="Globin-like_sf"/>
</dbReference>
<dbReference type="InterPro" id="IPR001486">
    <property type="entry name" value="Hemoglobin_trunc"/>
</dbReference>
<name>A0A7K1U447_9BACT</name>
<accession>A0A7K1U447</accession>
<dbReference type="GO" id="GO:0019825">
    <property type="term" value="F:oxygen binding"/>
    <property type="evidence" value="ECO:0007669"/>
    <property type="project" value="InterPro"/>
</dbReference>
<evidence type="ECO:0000256" key="1">
    <source>
        <dbReference type="ARBA" id="ARBA00022448"/>
    </source>
</evidence>
<dbReference type="CDD" id="cd08916">
    <property type="entry name" value="TrHb3_P"/>
    <property type="match status" value="1"/>
</dbReference>
<dbReference type="GO" id="GO:0046872">
    <property type="term" value="F:metal ion binding"/>
    <property type="evidence" value="ECO:0007669"/>
    <property type="project" value="UniProtKB-KW"/>
</dbReference>
<proteinExistence type="predicted"/>
<dbReference type="InterPro" id="IPR012292">
    <property type="entry name" value="Globin/Proto"/>
</dbReference>
<keyword evidence="1" id="KW-0813">Transport</keyword>
<gene>
    <name evidence="5" type="ORF">GO493_12745</name>
</gene>